<name>A0A0C2H3I6_9BILA</name>
<gene>
    <name evidence="2" type="ORF">ANCDUO_03575</name>
</gene>
<dbReference type="AlphaFoldDB" id="A0A0C2H3I6"/>
<proteinExistence type="predicted"/>
<feature type="compositionally biased region" description="Basic and acidic residues" evidence="1">
    <location>
        <begin position="168"/>
        <end position="182"/>
    </location>
</feature>
<dbReference type="Proteomes" id="UP000054047">
    <property type="component" value="Unassembled WGS sequence"/>
</dbReference>
<evidence type="ECO:0000256" key="1">
    <source>
        <dbReference type="SAM" id="MobiDB-lite"/>
    </source>
</evidence>
<reference evidence="2 3" key="1">
    <citation type="submission" date="2013-12" db="EMBL/GenBank/DDBJ databases">
        <title>Draft genome of the parsitic nematode Ancylostoma duodenale.</title>
        <authorList>
            <person name="Mitreva M."/>
        </authorList>
    </citation>
    <scope>NUCLEOTIDE SEQUENCE [LARGE SCALE GENOMIC DNA]</scope>
    <source>
        <strain evidence="2 3">Zhejiang</strain>
    </source>
</reference>
<dbReference type="OrthoDB" id="5853669at2759"/>
<sequence>MNKNERRLGKVPVIQEAAGESSIKNPFKKRREKAASKTQSQRREIGQELRGAYINKVFEKELPSNNYVTVTPASKQLEKFLSTGENVDSLYALFSDLLDRKLKELNTTRDEATEEAGDDIQDDYMREMTTGSNAGSHVNIRQALASESLQVNDPYQRGGRRQSTGGMRDQRKSFHWTDNHNV</sequence>
<dbReference type="EMBL" id="KN727259">
    <property type="protein sequence ID" value="KIH66099.1"/>
    <property type="molecule type" value="Genomic_DNA"/>
</dbReference>
<protein>
    <submittedName>
        <fullName evidence="2">Uncharacterized protein</fullName>
    </submittedName>
</protein>
<accession>A0A0C2H3I6</accession>
<organism evidence="2 3">
    <name type="scientific">Ancylostoma duodenale</name>
    <dbReference type="NCBI Taxonomy" id="51022"/>
    <lineage>
        <taxon>Eukaryota</taxon>
        <taxon>Metazoa</taxon>
        <taxon>Ecdysozoa</taxon>
        <taxon>Nematoda</taxon>
        <taxon>Chromadorea</taxon>
        <taxon>Rhabditida</taxon>
        <taxon>Rhabditina</taxon>
        <taxon>Rhabditomorpha</taxon>
        <taxon>Strongyloidea</taxon>
        <taxon>Ancylostomatidae</taxon>
        <taxon>Ancylostomatinae</taxon>
        <taxon>Ancylostoma</taxon>
    </lineage>
</organism>
<evidence type="ECO:0000313" key="3">
    <source>
        <dbReference type="Proteomes" id="UP000054047"/>
    </source>
</evidence>
<feature type="region of interest" description="Disordered" evidence="1">
    <location>
        <begin position="1"/>
        <end position="46"/>
    </location>
</feature>
<keyword evidence="3" id="KW-1185">Reference proteome</keyword>
<feature type="region of interest" description="Disordered" evidence="1">
    <location>
        <begin position="146"/>
        <end position="182"/>
    </location>
</feature>
<evidence type="ECO:0000313" key="2">
    <source>
        <dbReference type="EMBL" id="KIH66099.1"/>
    </source>
</evidence>